<organism evidence="7 8">
    <name type="scientific">Pseudocohnilembus persalinus</name>
    <name type="common">Ciliate</name>
    <dbReference type="NCBI Taxonomy" id="266149"/>
    <lineage>
        <taxon>Eukaryota</taxon>
        <taxon>Sar</taxon>
        <taxon>Alveolata</taxon>
        <taxon>Ciliophora</taxon>
        <taxon>Intramacronucleata</taxon>
        <taxon>Oligohymenophorea</taxon>
        <taxon>Scuticociliatia</taxon>
        <taxon>Philasterida</taxon>
        <taxon>Pseudocohnilembidae</taxon>
        <taxon>Pseudocohnilembus</taxon>
    </lineage>
</organism>
<feature type="region of interest" description="Disordered" evidence="6">
    <location>
        <begin position="137"/>
        <end position="157"/>
    </location>
</feature>
<dbReference type="GO" id="GO:0005794">
    <property type="term" value="C:Golgi apparatus"/>
    <property type="evidence" value="ECO:0007669"/>
    <property type="project" value="TreeGrafter"/>
</dbReference>
<proteinExistence type="inferred from homology"/>
<evidence type="ECO:0000256" key="4">
    <source>
        <dbReference type="ARBA" id="ARBA00023273"/>
    </source>
</evidence>
<dbReference type="GO" id="GO:1905515">
    <property type="term" value="P:non-motile cilium assembly"/>
    <property type="evidence" value="ECO:0007669"/>
    <property type="project" value="TreeGrafter"/>
</dbReference>
<sequence>MEGGDIECTAEMEEIMEKLKLLNYEKDFVQKTGNKSLNRAYFAIQTNSSEQFNTFKQVIEWLFKLNEIRGVDFFSDPNTIAQNILFEMKSLGHEYDFPPLKLVKGAGYYVCQVLLDLVNLTLSKKFKFKKPIQEKSRDQVADEGAGDIGGDDKDLIQDDNMSIDSEDDLEDAIGNDFQRANEIDEDKAVIESKITFKEWTIECQRVAPKLVINPKSDTKEWRSHIESLKTYQDNIRKQLPDSRTKLERVSEQLGRVLDSISKSEKNINSNMNDMGGEYREKSQKLKQIMVVYNNLNSSVKEMGEQYRQLTEKYEQIESKINDHGENVTNTSPVVKIKTAIQKIKTDIKQMDLRIGVLNHTVLQHKLTAKKNYDGSGGEIEHLKVGQKDNIEELEEF</sequence>
<feature type="coiled-coil region" evidence="5">
    <location>
        <begin position="292"/>
        <end position="326"/>
    </location>
</feature>
<evidence type="ECO:0000256" key="2">
    <source>
        <dbReference type="ARBA" id="ARBA00009415"/>
    </source>
</evidence>
<dbReference type="GO" id="GO:0030992">
    <property type="term" value="C:intraciliary transport particle B"/>
    <property type="evidence" value="ECO:0007669"/>
    <property type="project" value="TreeGrafter"/>
</dbReference>
<accession>A0A0V0QJD1</accession>
<evidence type="ECO:0000256" key="6">
    <source>
        <dbReference type="SAM" id="MobiDB-lite"/>
    </source>
</evidence>
<evidence type="ECO:0000313" key="7">
    <source>
        <dbReference type="EMBL" id="KRX02218.1"/>
    </source>
</evidence>
<evidence type="ECO:0000256" key="3">
    <source>
        <dbReference type="ARBA" id="ARBA00023069"/>
    </source>
</evidence>
<keyword evidence="8" id="KW-1185">Reference proteome</keyword>
<gene>
    <name evidence="7" type="ORF">PPERSA_04840</name>
</gene>
<protein>
    <submittedName>
        <fullName evidence="7">Uncharacterized protein</fullName>
    </submittedName>
</protein>
<dbReference type="GO" id="GO:0005815">
    <property type="term" value="C:microtubule organizing center"/>
    <property type="evidence" value="ECO:0007669"/>
    <property type="project" value="TreeGrafter"/>
</dbReference>
<dbReference type="Pfam" id="PF10498">
    <property type="entry name" value="IFT57"/>
    <property type="match status" value="1"/>
</dbReference>
<dbReference type="InParanoid" id="A0A0V0QJD1"/>
<reference evidence="7 8" key="1">
    <citation type="journal article" date="2015" name="Sci. Rep.">
        <title>Genome of the facultative scuticociliatosis pathogen Pseudocohnilembus persalinus provides insight into its virulence through horizontal gene transfer.</title>
        <authorList>
            <person name="Xiong J."/>
            <person name="Wang G."/>
            <person name="Cheng J."/>
            <person name="Tian M."/>
            <person name="Pan X."/>
            <person name="Warren A."/>
            <person name="Jiang C."/>
            <person name="Yuan D."/>
            <person name="Miao W."/>
        </authorList>
    </citation>
    <scope>NUCLEOTIDE SEQUENCE [LARGE SCALE GENOMIC DNA]</scope>
    <source>
        <strain evidence="7">36N120E</strain>
    </source>
</reference>
<dbReference type="GO" id="GO:0042073">
    <property type="term" value="P:intraciliary transport"/>
    <property type="evidence" value="ECO:0007669"/>
    <property type="project" value="TreeGrafter"/>
</dbReference>
<comment type="subcellular location">
    <subcellularLocation>
        <location evidence="1">Cell projection</location>
        <location evidence="1">Cilium</location>
    </subcellularLocation>
</comment>
<comment type="similarity">
    <text evidence="2">Belongs to the IFT57 family.</text>
</comment>
<dbReference type="OrthoDB" id="423881at2759"/>
<dbReference type="InterPro" id="IPR019530">
    <property type="entry name" value="Intra-flagellar_transport_57"/>
</dbReference>
<keyword evidence="5" id="KW-0175">Coiled coil</keyword>
<name>A0A0V0QJD1_PSEPJ</name>
<dbReference type="PANTHER" id="PTHR16011">
    <property type="entry name" value="IFT57/HIPPI"/>
    <property type="match status" value="1"/>
</dbReference>
<dbReference type="GO" id="GO:0005929">
    <property type="term" value="C:cilium"/>
    <property type="evidence" value="ECO:0007669"/>
    <property type="project" value="UniProtKB-SubCell"/>
</dbReference>
<dbReference type="OMA" id="VHAHDQD"/>
<dbReference type="Proteomes" id="UP000054937">
    <property type="component" value="Unassembled WGS sequence"/>
</dbReference>
<dbReference type="Gene3D" id="1.10.287.950">
    <property type="entry name" value="Methyl-accepting chemotaxis protein"/>
    <property type="match status" value="1"/>
</dbReference>
<evidence type="ECO:0000256" key="5">
    <source>
        <dbReference type="SAM" id="Coils"/>
    </source>
</evidence>
<evidence type="ECO:0000313" key="8">
    <source>
        <dbReference type="Proteomes" id="UP000054937"/>
    </source>
</evidence>
<keyword evidence="4" id="KW-0966">Cell projection</keyword>
<keyword evidence="3" id="KW-0969">Cilium</keyword>
<dbReference type="AlphaFoldDB" id="A0A0V0QJD1"/>
<dbReference type="EMBL" id="LDAU01000156">
    <property type="protein sequence ID" value="KRX02218.1"/>
    <property type="molecule type" value="Genomic_DNA"/>
</dbReference>
<evidence type="ECO:0000256" key="1">
    <source>
        <dbReference type="ARBA" id="ARBA00004138"/>
    </source>
</evidence>
<comment type="caution">
    <text evidence="7">The sequence shown here is derived from an EMBL/GenBank/DDBJ whole genome shotgun (WGS) entry which is preliminary data.</text>
</comment>
<dbReference type="PANTHER" id="PTHR16011:SF0">
    <property type="entry name" value="INTRAFLAGELLAR TRANSPORT PROTEIN 57 HOMOLOG"/>
    <property type="match status" value="1"/>
</dbReference>